<accession>A0A5J1F6K9</accession>
<comment type="caution">
    <text evidence="1">The sequence shown here is derived from an EMBL/GenBank/DDBJ whole genome shotgun (WGS) entry which is preliminary data.</text>
</comment>
<dbReference type="EMBL" id="AALIQJ010000013">
    <property type="protein sequence ID" value="EDA0175275.1"/>
    <property type="molecule type" value="Genomic_DNA"/>
</dbReference>
<dbReference type="AlphaFoldDB" id="A0A5J1F6K9"/>
<gene>
    <name evidence="1" type="ORF">F9G64_10510</name>
</gene>
<organism evidence="1">
    <name type="scientific">Salmonella enterica subsp. enterica serovar Braenderup</name>
    <dbReference type="NCBI Taxonomy" id="149391"/>
    <lineage>
        <taxon>Bacteria</taxon>
        <taxon>Pseudomonadati</taxon>
        <taxon>Pseudomonadota</taxon>
        <taxon>Gammaproteobacteria</taxon>
        <taxon>Enterobacterales</taxon>
        <taxon>Enterobacteriaceae</taxon>
        <taxon>Salmonella</taxon>
    </lineage>
</organism>
<evidence type="ECO:0000313" key="1">
    <source>
        <dbReference type="EMBL" id="EDA0175275.1"/>
    </source>
</evidence>
<name>A0A5J1F6K9_SALET</name>
<protein>
    <submittedName>
        <fullName evidence="1">Uncharacterized protein</fullName>
    </submittedName>
</protein>
<proteinExistence type="predicted"/>
<reference evidence="1" key="1">
    <citation type="submission" date="2019-10" db="EMBL/GenBank/DDBJ databases">
        <authorList>
            <person name="Ashton P.M."/>
            <person name="Dallman T."/>
            <person name="Nair S."/>
            <person name="De Pinna E."/>
            <person name="Peters T."/>
            <person name="Grant K."/>
        </authorList>
    </citation>
    <scope>NUCLEOTIDE SEQUENCE</scope>
    <source>
        <strain evidence="1">810119</strain>
    </source>
</reference>
<sequence length="115" mass="12925">MSVLMRWVVVRLGKRSKRRQGRKTGKGFKVQWTSKMRHLMKCGGKALLLFIVSCMVSGCVIKTQTSGVLFCDAANPIYVSNEDLMTEETERQILTHNMVGERLCQWSGKKADGSA</sequence>